<feature type="region of interest" description="Disordered" evidence="6">
    <location>
        <begin position="32"/>
        <end position="69"/>
    </location>
</feature>
<evidence type="ECO:0000256" key="4">
    <source>
        <dbReference type="ARBA" id="ARBA00022552"/>
    </source>
</evidence>
<dbReference type="InterPro" id="IPR007144">
    <property type="entry name" value="SSU_processome_Utp11"/>
</dbReference>
<feature type="compositionally biased region" description="Polar residues" evidence="6">
    <location>
        <begin position="33"/>
        <end position="48"/>
    </location>
</feature>
<dbReference type="AlphaFoldDB" id="A0A166PKS3"/>
<dbReference type="PANTHER" id="PTHR12838:SF0">
    <property type="entry name" value="U3 SMALL NUCLEOLAR RNA-ASSOCIATED PROTEIN 11-RELATED"/>
    <property type="match status" value="1"/>
</dbReference>
<dbReference type="Pfam" id="PF03998">
    <property type="entry name" value="Utp11"/>
    <property type="match status" value="1"/>
</dbReference>
<keyword evidence="4" id="KW-0698">rRNA processing</keyword>
<evidence type="ECO:0000256" key="1">
    <source>
        <dbReference type="ARBA" id="ARBA00004099"/>
    </source>
</evidence>
<feature type="compositionally biased region" description="Acidic residues" evidence="6">
    <location>
        <begin position="198"/>
        <end position="207"/>
    </location>
</feature>
<reference evidence="7 8" key="1">
    <citation type="submission" date="2015-06" db="EMBL/GenBank/DDBJ databases">
        <title>Survival trade-offs in plant roots during colonization by closely related pathogenic and mutualistic fungi.</title>
        <authorList>
            <person name="Hacquard S."/>
            <person name="Kracher B."/>
            <person name="Hiruma K."/>
            <person name="Weinman A."/>
            <person name="Muench P."/>
            <person name="Garrido Oter R."/>
            <person name="Ver Loren van Themaat E."/>
            <person name="Dallerey J.-F."/>
            <person name="Damm U."/>
            <person name="Henrissat B."/>
            <person name="Lespinet O."/>
            <person name="Thon M."/>
            <person name="Kemen E."/>
            <person name="McHardy A.C."/>
            <person name="Schulze-Lefert P."/>
            <person name="O'Connell R.J."/>
        </authorList>
    </citation>
    <scope>NUCLEOTIDE SEQUENCE [LARGE SCALE GENOMIC DNA]</scope>
    <source>
        <strain evidence="7 8">0861</strain>
    </source>
</reference>
<comment type="similarity">
    <text evidence="3">Belongs to the UTP11 family.</text>
</comment>
<name>A0A166PKS3_9PEZI</name>
<evidence type="ECO:0000256" key="3">
    <source>
        <dbReference type="ARBA" id="ARBA00008105"/>
    </source>
</evidence>
<evidence type="ECO:0000313" key="8">
    <source>
        <dbReference type="Proteomes" id="UP000076552"/>
    </source>
</evidence>
<feature type="region of interest" description="Disordered" evidence="6">
    <location>
        <begin position="194"/>
        <end position="214"/>
    </location>
</feature>
<keyword evidence="8" id="KW-1185">Reference proteome</keyword>
<feature type="compositionally biased region" description="Acidic residues" evidence="6">
    <location>
        <begin position="235"/>
        <end position="253"/>
    </location>
</feature>
<dbReference type="STRING" id="708197.A0A166PKS3"/>
<evidence type="ECO:0000256" key="6">
    <source>
        <dbReference type="SAM" id="MobiDB-lite"/>
    </source>
</evidence>
<feature type="region of interest" description="Disordered" evidence="6">
    <location>
        <begin position="228"/>
        <end position="270"/>
    </location>
</feature>
<accession>A0A166PKS3</accession>
<comment type="function">
    <text evidence="1">Involved in nucleolar processing of pre-18S ribosomal RNA.</text>
</comment>
<sequence length="325" mass="37214">MTVAFFDRLNFFKFLPHPAFHAQDRRYSLSPFRGTSYSQSRIPSPSAQTEKKKTMSSMRNAVQRRSHRERAQPLERQRFGLLEKHKDYSLRAKDYNKKKSQIKSLRQKAAERNEDEFYFGMLSRNSMGSRLKDGRKWSGTVAGDRGNKAMDMETVRLLKTQDVGYVRTMRNVISKEVKRLEEQIVLIGGIEAANHNDDDADDSDEEIEARPAAPRKIVFLDGAEAKAEAAQQEAMDLDGDGDEGDEDEFEGFDDDKKDTNDDTQTQKEKTLQRLRLQLQNAKKKLRVLAKAEEGLEIQRAKMAKTATSGGTTKKGKKIMVRTRKR</sequence>
<dbReference type="GO" id="GO:0006364">
    <property type="term" value="P:rRNA processing"/>
    <property type="evidence" value="ECO:0007669"/>
    <property type="project" value="UniProtKB-KW"/>
</dbReference>
<dbReference type="Proteomes" id="UP000076552">
    <property type="component" value="Unassembled WGS sequence"/>
</dbReference>
<dbReference type="GO" id="GO:0032040">
    <property type="term" value="C:small-subunit processome"/>
    <property type="evidence" value="ECO:0007669"/>
    <property type="project" value="InterPro"/>
</dbReference>
<feature type="compositionally biased region" description="Basic and acidic residues" evidence="6">
    <location>
        <begin position="254"/>
        <end position="270"/>
    </location>
</feature>
<comment type="subcellular location">
    <subcellularLocation>
        <location evidence="2">Nucleus</location>
        <location evidence="2">Nucleolus</location>
    </subcellularLocation>
</comment>
<evidence type="ECO:0000256" key="5">
    <source>
        <dbReference type="ARBA" id="ARBA00023242"/>
    </source>
</evidence>
<dbReference type="PANTHER" id="PTHR12838">
    <property type="entry name" value="U3 SMALL NUCLEOLAR RNA-ASSOCIATED PROTEIN 11"/>
    <property type="match status" value="1"/>
</dbReference>
<protein>
    <submittedName>
        <fullName evidence="7">U3 snoRNP-associated protein UTP11</fullName>
    </submittedName>
</protein>
<keyword evidence="5" id="KW-0539">Nucleus</keyword>
<proteinExistence type="inferred from homology"/>
<gene>
    <name evidence="7" type="ORF">CT0861_03882</name>
</gene>
<feature type="compositionally biased region" description="Basic residues" evidence="6">
    <location>
        <begin position="313"/>
        <end position="325"/>
    </location>
</feature>
<evidence type="ECO:0000313" key="7">
    <source>
        <dbReference type="EMBL" id="KZL66889.1"/>
    </source>
</evidence>
<comment type="caution">
    <text evidence="7">The sequence shown here is derived from an EMBL/GenBank/DDBJ whole genome shotgun (WGS) entry which is preliminary data.</text>
</comment>
<feature type="region of interest" description="Disordered" evidence="6">
    <location>
        <begin position="302"/>
        <end position="325"/>
    </location>
</feature>
<dbReference type="EMBL" id="LFIV01000160">
    <property type="protein sequence ID" value="KZL66889.1"/>
    <property type="molecule type" value="Genomic_DNA"/>
</dbReference>
<evidence type="ECO:0000256" key="2">
    <source>
        <dbReference type="ARBA" id="ARBA00004604"/>
    </source>
</evidence>
<organism evidence="7 8">
    <name type="scientific">Colletotrichum tofieldiae</name>
    <dbReference type="NCBI Taxonomy" id="708197"/>
    <lineage>
        <taxon>Eukaryota</taxon>
        <taxon>Fungi</taxon>
        <taxon>Dikarya</taxon>
        <taxon>Ascomycota</taxon>
        <taxon>Pezizomycotina</taxon>
        <taxon>Sordariomycetes</taxon>
        <taxon>Hypocreomycetidae</taxon>
        <taxon>Glomerellales</taxon>
        <taxon>Glomerellaceae</taxon>
        <taxon>Colletotrichum</taxon>
        <taxon>Colletotrichum spaethianum species complex</taxon>
    </lineage>
</organism>